<comment type="caution">
    <text evidence="2">The sequence shown here is derived from an EMBL/GenBank/DDBJ whole genome shotgun (WGS) entry which is preliminary data.</text>
</comment>
<evidence type="ECO:0000313" key="3">
    <source>
        <dbReference type="Proteomes" id="UP000614047"/>
    </source>
</evidence>
<name>A0A931DJK1_9ACTN</name>
<accession>A0A931DJK1</accession>
<protein>
    <submittedName>
        <fullName evidence="2">Uncharacterized protein</fullName>
    </submittedName>
</protein>
<dbReference type="AlphaFoldDB" id="A0A931DJK1"/>
<keyword evidence="1" id="KW-0812">Transmembrane</keyword>
<reference evidence="2" key="1">
    <citation type="submission" date="2020-11" db="EMBL/GenBank/DDBJ databases">
        <title>Sequencing the genomes of 1000 actinobacteria strains.</title>
        <authorList>
            <person name="Klenk H.-P."/>
        </authorList>
    </citation>
    <scope>NUCLEOTIDE SEQUENCE</scope>
    <source>
        <strain evidence="2">DSM 43175</strain>
    </source>
</reference>
<dbReference type="EMBL" id="JADOUA010000001">
    <property type="protein sequence ID" value="MBG6092369.1"/>
    <property type="molecule type" value="Genomic_DNA"/>
</dbReference>
<evidence type="ECO:0000313" key="2">
    <source>
        <dbReference type="EMBL" id="MBG6092369.1"/>
    </source>
</evidence>
<keyword evidence="1" id="KW-0472">Membrane</keyword>
<keyword evidence="3" id="KW-1185">Reference proteome</keyword>
<evidence type="ECO:0000256" key="1">
    <source>
        <dbReference type="SAM" id="Phobius"/>
    </source>
</evidence>
<keyword evidence="1" id="KW-1133">Transmembrane helix</keyword>
<organism evidence="2 3">
    <name type="scientific">Actinomadura viridis</name>
    <dbReference type="NCBI Taxonomy" id="58110"/>
    <lineage>
        <taxon>Bacteria</taxon>
        <taxon>Bacillati</taxon>
        <taxon>Actinomycetota</taxon>
        <taxon>Actinomycetes</taxon>
        <taxon>Streptosporangiales</taxon>
        <taxon>Thermomonosporaceae</taxon>
        <taxon>Actinomadura</taxon>
    </lineage>
</organism>
<gene>
    <name evidence="2" type="ORF">IW256_006482</name>
</gene>
<dbReference type="RefSeq" id="WP_197014562.1">
    <property type="nucleotide sequence ID" value="NZ_BAABES010000012.1"/>
</dbReference>
<dbReference type="Proteomes" id="UP000614047">
    <property type="component" value="Unassembled WGS sequence"/>
</dbReference>
<feature type="transmembrane region" description="Helical" evidence="1">
    <location>
        <begin position="15"/>
        <end position="36"/>
    </location>
</feature>
<proteinExistence type="predicted"/>
<sequence length="90" mass="9900">MSLFLATANDSGPSFGAWLLLAVVFGGSYLVHCLIWPFRACSKCGGGGRFRSSSGRAWRYCDKCGGRAAEVRPGRRLVTYLTKTRHRGDR</sequence>